<dbReference type="InterPro" id="IPR006519">
    <property type="entry name" value="Ribosomal_uL11_bac-typ"/>
</dbReference>
<sequence>MSKAGAKAVAQVRKLVVPAGKASPSPPVGPAMGARGVKAMDFCKEFNARTAHLLPETPTPCSVTIQPDRTFTFEIRTPPTTYLLKKAAGIDKGSGSVGNGPISGKVNLKQVYEIAKVKCRDADLAAVGEEAVAKQIIGTARSLGLEVVA</sequence>
<dbReference type="AlphaFoldDB" id="A0AAD9CV35"/>
<feature type="domain" description="Large ribosomal subunit protein uL11 N-terminal" evidence="7">
    <location>
        <begin position="14"/>
        <end position="71"/>
    </location>
</feature>
<feature type="domain" description="Large ribosomal subunit protein uL11 C-terminal" evidence="6">
    <location>
        <begin position="76"/>
        <end position="147"/>
    </location>
</feature>
<dbReference type="NCBIfam" id="TIGR01632">
    <property type="entry name" value="L11_bact"/>
    <property type="match status" value="1"/>
</dbReference>
<protein>
    <recommendedName>
        <fullName evidence="4">Large ribosomal subunit protein uL11m</fullName>
    </recommendedName>
</protein>
<organism evidence="8 9">
    <name type="scientific">Papiliotrema laurentii</name>
    <name type="common">Cryptococcus laurentii</name>
    <dbReference type="NCBI Taxonomy" id="5418"/>
    <lineage>
        <taxon>Eukaryota</taxon>
        <taxon>Fungi</taxon>
        <taxon>Dikarya</taxon>
        <taxon>Basidiomycota</taxon>
        <taxon>Agaricomycotina</taxon>
        <taxon>Tremellomycetes</taxon>
        <taxon>Tremellales</taxon>
        <taxon>Rhynchogastremaceae</taxon>
        <taxon>Papiliotrema</taxon>
    </lineage>
</organism>
<comment type="caution">
    <text evidence="8">The sequence shown here is derived from an EMBL/GenBank/DDBJ whole genome shotgun (WGS) entry which is preliminary data.</text>
</comment>
<evidence type="ECO:0000256" key="5">
    <source>
        <dbReference type="RuleBase" id="RU003978"/>
    </source>
</evidence>
<dbReference type="InterPro" id="IPR020783">
    <property type="entry name" value="Ribosomal_uL11_C"/>
</dbReference>
<dbReference type="SMART" id="SM00649">
    <property type="entry name" value="RL11"/>
    <property type="match status" value="1"/>
</dbReference>
<reference evidence="8" key="1">
    <citation type="submission" date="2023-02" db="EMBL/GenBank/DDBJ databases">
        <title>Identification and recombinant expression of a fungal hydrolase from Papiliotrema laurentii that hydrolyzes apple cutin and clears colloidal polyester polyurethane.</title>
        <authorList>
            <consortium name="DOE Joint Genome Institute"/>
            <person name="Roman V.A."/>
            <person name="Bojanowski C."/>
            <person name="Crable B.R."/>
            <person name="Wagner D.N."/>
            <person name="Hung C.S."/>
            <person name="Nadeau L.J."/>
            <person name="Schratz L."/>
            <person name="Haridas S."/>
            <person name="Pangilinan J."/>
            <person name="Lipzen A."/>
            <person name="Na H."/>
            <person name="Yan M."/>
            <person name="Ng V."/>
            <person name="Grigoriev I.V."/>
            <person name="Spatafora J.W."/>
            <person name="Barlow D."/>
            <person name="Biffinger J."/>
            <person name="Kelley-Loughnane N."/>
            <person name="Varaljay V.A."/>
            <person name="Crookes-Goodson W.J."/>
        </authorList>
    </citation>
    <scope>NUCLEOTIDE SEQUENCE</scope>
    <source>
        <strain evidence="8">5307AH</strain>
    </source>
</reference>
<dbReference type="GO" id="GO:0006412">
    <property type="term" value="P:translation"/>
    <property type="evidence" value="ECO:0007669"/>
    <property type="project" value="InterPro"/>
</dbReference>
<evidence type="ECO:0000256" key="2">
    <source>
        <dbReference type="ARBA" id="ARBA00022980"/>
    </source>
</evidence>
<keyword evidence="2 5" id="KW-0689">Ribosomal protein</keyword>
<dbReference type="Pfam" id="PF03946">
    <property type="entry name" value="Ribosomal_L11_N"/>
    <property type="match status" value="1"/>
</dbReference>
<dbReference type="PANTHER" id="PTHR11661">
    <property type="entry name" value="60S RIBOSOMAL PROTEIN L12"/>
    <property type="match status" value="1"/>
</dbReference>
<comment type="similarity">
    <text evidence="1 5">Belongs to the universal ribosomal protein uL11 family.</text>
</comment>
<dbReference type="PANTHER" id="PTHR11661:SF1">
    <property type="entry name" value="LARGE RIBOSOMAL SUBUNIT PROTEIN UL11M"/>
    <property type="match status" value="1"/>
</dbReference>
<dbReference type="CDD" id="cd00349">
    <property type="entry name" value="Ribosomal_L11"/>
    <property type="match status" value="1"/>
</dbReference>
<dbReference type="HAMAP" id="MF_00736">
    <property type="entry name" value="Ribosomal_uL11"/>
    <property type="match status" value="1"/>
</dbReference>
<dbReference type="Proteomes" id="UP001182556">
    <property type="component" value="Unassembled WGS sequence"/>
</dbReference>
<dbReference type="SUPFAM" id="SSF46906">
    <property type="entry name" value="Ribosomal protein L11, C-terminal domain"/>
    <property type="match status" value="1"/>
</dbReference>
<dbReference type="InterPro" id="IPR036769">
    <property type="entry name" value="Ribosomal_uL11_C_sf"/>
</dbReference>
<evidence type="ECO:0000313" key="9">
    <source>
        <dbReference type="Proteomes" id="UP001182556"/>
    </source>
</evidence>
<proteinExistence type="inferred from homology"/>
<keyword evidence="3 5" id="KW-0687">Ribonucleoprotein</keyword>
<dbReference type="Pfam" id="PF00298">
    <property type="entry name" value="Ribosomal_L11"/>
    <property type="match status" value="1"/>
</dbReference>
<evidence type="ECO:0000256" key="3">
    <source>
        <dbReference type="ARBA" id="ARBA00023274"/>
    </source>
</evidence>
<dbReference type="GO" id="GO:0070180">
    <property type="term" value="F:large ribosomal subunit rRNA binding"/>
    <property type="evidence" value="ECO:0007669"/>
    <property type="project" value="TreeGrafter"/>
</dbReference>
<dbReference type="InterPro" id="IPR000911">
    <property type="entry name" value="Ribosomal_uL11"/>
</dbReference>
<dbReference type="SUPFAM" id="SSF54747">
    <property type="entry name" value="Ribosomal L11/L12e N-terminal domain"/>
    <property type="match status" value="1"/>
</dbReference>
<dbReference type="InterPro" id="IPR020784">
    <property type="entry name" value="Ribosomal_uL11_N"/>
</dbReference>
<dbReference type="Gene3D" id="3.30.1550.10">
    <property type="entry name" value="Ribosomal protein L11/L12, N-terminal domain"/>
    <property type="match status" value="1"/>
</dbReference>
<accession>A0AAD9CV35</accession>
<keyword evidence="9" id="KW-1185">Reference proteome</keyword>
<evidence type="ECO:0000256" key="1">
    <source>
        <dbReference type="ARBA" id="ARBA00010537"/>
    </source>
</evidence>
<evidence type="ECO:0000259" key="6">
    <source>
        <dbReference type="Pfam" id="PF00298"/>
    </source>
</evidence>
<dbReference type="GO" id="GO:0003735">
    <property type="term" value="F:structural constituent of ribosome"/>
    <property type="evidence" value="ECO:0007669"/>
    <property type="project" value="InterPro"/>
</dbReference>
<gene>
    <name evidence="8" type="ORF">DB88DRAFT_497035</name>
</gene>
<evidence type="ECO:0000256" key="4">
    <source>
        <dbReference type="ARBA" id="ARBA00040104"/>
    </source>
</evidence>
<dbReference type="FunFam" id="1.10.10.250:FF:000003">
    <property type="entry name" value="Mitochondrial ribosomal protein L11"/>
    <property type="match status" value="1"/>
</dbReference>
<evidence type="ECO:0000259" key="7">
    <source>
        <dbReference type="Pfam" id="PF03946"/>
    </source>
</evidence>
<dbReference type="InterPro" id="IPR036796">
    <property type="entry name" value="Ribosomal_uL11_N_sf"/>
</dbReference>
<name>A0AAD9CV35_PAPLA</name>
<dbReference type="Gene3D" id="1.10.10.250">
    <property type="entry name" value="Ribosomal protein L11, C-terminal domain"/>
    <property type="match status" value="1"/>
</dbReference>
<dbReference type="FunFam" id="3.30.1550.10:FF:000005">
    <property type="entry name" value="50S ribosomal protein L11"/>
    <property type="match status" value="1"/>
</dbReference>
<dbReference type="EMBL" id="JAODAN010000009">
    <property type="protein sequence ID" value="KAK1922070.1"/>
    <property type="molecule type" value="Genomic_DNA"/>
</dbReference>
<evidence type="ECO:0000313" key="8">
    <source>
        <dbReference type="EMBL" id="KAK1922070.1"/>
    </source>
</evidence>
<dbReference type="GO" id="GO:0005762">
    <property type="term" value="C:mitochondrial large ribosomal subunit"/>
    <property type="evidence" value="ECO:0007669"/>
    <property type="project" value="TreeGrafter"/>
</dbReference>